<dbReference type="GeneID" id="24135050"/>
<dbReference type="InterPro" id="IPR047575">
    <property type="entry name" value="Sm"/>
</dbReference>
<sequence length="164" mass="17416">MLPLSLLQAAQGEEMLVELKNGDTYNGVLVNCDTWMNVNLKNIICTSKDGDRFWKLTECYIRGNTIKYIGIPDKVLDQVNEEDLSKRGTTSFTAMRSVVAVVAVVAAWAAVVKAVVAVAVMAVAVAEPAVVTVAEGAVATEVVVAVARTEAVGASMPNSNTSER</sequence>
<keyword evidence="10" id="KW-0472">Membrane</keyword>
<dbReference type="GO" id="GO:0005681">
    <property type="term" value="C:spliceosomal complex"/>
    <property type="evidence" value="ECO:0007669"/>
    <property type="project" value="UniProtKB-UniRule"/>
</dbReference>
<evidence type="ECO:0000256" key="4">
    <source>
        <dbReference type="ARBA" id="ARBA00022728"/>
    </source>
</evidence>
<dbReference type="InterPro" id="IPR001163">
    <property type="entry name" value="Sm_dom_euk/arc"/>
</dbReference>
<dbReference type="GO" id="GO:0000398">
    <property type="term" value="P:mRNA splicing, via spliceosome"/>
    <property type="evidence" value="ECO:0007669"/>
    <property type="project" value="InterPro"/>
</dbReference>
<dbReference type="STRING" id="695850.A0A067BTB7"/>
<dbReference type="SMART" id="SM00651">
    <property type="entry name" value="Sm"/>
    <property type="match status" value="1"/>
</dbReference>
<dbReference type="Gene3D" id="2.30.30.100">
    <property type="match status" value="1"/>
</dbReference>
<evidence type="ECO:0000256" key="10">
    <source>
        <dbReference type="SAM" id="Phobius"/>
    </source>
</evidence>
<dbReference type="AlphaFoldDB" id="A0A067BTB7"/>
<accession>A0A067BTB7</accession>
<name>A0A067BTB7_SAPPC</name>
<organism evidence="12 13">
    <name type="scientific">Saprolegnia parasitica (strain CBS 223.65)</name>
    <dbReference type="NCBI Taxonomy" id="695850"/>
    <lineage>
        <taxon>Eukaryota</taxon>
        <taxon>Sar</taxon>
        <taxon>Stramenopiles</taxon>
        <taxon>Oomycota</taxon>
        <taxon>Saprolegniomycetes</taxon>
        <taxon>Saprolegniales</taxon>
        <taxon>Saprolegniaceae</taxon>
        <taxon>Saprolegnia</taxon>
    </lineage>
</organism>
<keyword evidence="6 9" id="KW-0508">mRNA splicing</keyword>
<evidence type="ECO:0000256" key="5">
    <source>
        <dbReference type="ARBA" id="ARBA00022884"/>
    </source>
</evidence>
<feature type="domain" description="Sm" evidence="11">
    <location>
        <begin position="2"/>
        <end position="75"/>
    </location>
</feature>
<keyword evidence="10" id="KW-0812">Transmembrane</keyword>
<keyword evidence="13" id="KW-1185">Reference proteome</keyword>
<protein>
    <recommendedName>
        <fullName evidence="9">U6 snRNA-associated Sm-like protein LSm4</fullName>
    </recommendedName>
</protein>
<proteinExistence type="inferred from homology"/>
<evidence type="ECO:0000256" key="2">
    <source>
        <dbReference type="ARBA" id="ARBA00006850"/>
    </source>
</evidence>
<feature type="transmembrane region" description="Helical" evidence="10">
    <location>
        <begin position="97"/>
        <end position="126"/>
    </location>
</feature>
<gene>
    <name evidence="9" type="primary">LSM4</name>
    <name evidence="12" type="ORF">SPRG_13150</name>
</gene>
<comment type="subcellular location">
    <subcellularLocation>
        <location evidence="1 9">Nucleus</location>
    </subcellularLocation>
</comment>
<dbReference type="SUPFAM" id="SSF50182">
    <property type="entry name" value="Sm-like ribonucleoproteins"/>
    <property type="match status" value="1"/>
</dbReference>
<dbReference type="FunFam" id="2.30.30.100:FF:000002">
    <property type="entry name" value="Small nuclear ribonucleoprotein Sm D3"/>
    <property type="match status" value="1"/>
</dbReference>
<dbReference type="InterPro" id="IPR027141">
    <property type="entry name" value="LSm4/Sm_D1/D3"/>
</dbReference>
<dbReference type="GO" id="GO:0003723">
    <property type="term" value="F:RNA binding"/>
    <property type="evidence" value="ECO:0007669"/>
    <property type="project" value="UniProtKB-KW"/>
</dbReference>
<evidence type="ECO:0000256" key="6">
    <source>
        <dbReference type="ARBA" id="ARBA00023187"/>
    </source>
</evidence>
<evidence type="ECO:0000313" key="13">
    <source>
        <dbReference type="Proteomes" id="UP000030745"/>
    </source>
</evidence>
<reference evidence="12 13" key="1">
    <citation type="journal article" date="2013" name="PLoS Genet.">
        <title>Distinctive expansion of potential virulence genes in the genome of the oomycete fish pathogen Saprolegnia parasitica.</title>
        <authorList>
            <person name="Jiang R.H."/>
            <person name="de Bruijn I."/>
            <person name="Haas B.J."/>
            <person name="Belmonte R."/>
            <person name="Lobach L."/>
            <person name="Christie J."/>
            <person name="van den Ackerveken G."/>
            <person name="Bottin A."/>
            <person name="Bulone V."/>
            <person name="Diaz-Moreno S.M."/>
            <person name="Dumas B."/>
            <person name="Fan L."/>
            <person name="Gaulin E."/>
            <person name="Govers F."/>
            <person name="Grenville-Briggs L.J."/>
            <person name="Horner N.R."/>
            <person name="Levin J.Z."/>
            <person name="Mammella M."/>
            <person name="Meijer H.J."/>
            <person name="Morris P."/>
            <person name="Nusbaum C."/>
            <person name="Oome S."/>
            <person name="Phillips A.J."/>
            <person name="van Rooyen D."/>
            <person name="Rzeszutek E."/>
            <person name="Saraiva M."/>
            <person name="Secombes C.J."/>
            <person name="Seidl M.F."/>
            <person name="Snel B."/>
            <person name="Stassen J.H."/>
            <person name="Sykes S."/>
            <person name="Tripathy S."/>
            <person name="van den Berg H."/>
            <person name="Vega-Arreguin J.C."/>
            <person name="Wawra S."/>
            <person name="Young S.K."/>
            <person name="Zeng Q."/>
            <person name="Dieguez-Uribeondo J."/>
            <person name="Russ C."/>
            <person name="Tyler B.M."/>
            <person name="van West P."/>
        </authorList>
    </citation>
    <scope>NUCLEOTIDE SEQUENCE [LARGE SCALE GENOMIC DNA]</scope>
    <source>
        <strain evidence="12 13">CBS 223.65</strain>
    </source>
</reference>
<evidence type="ECO:0000256" key="7">
    <source>
        <dbReference type="ARBA" id="ARBA00023242"/>
    </source>
</evidence>
<dbReference type="CDD" id="cd01723">
    <property type="entry name" value="LSm4"/>
    <property type="match status" value="1"/>
</dbReference>
<evidence type="ECO:0000313" key="12">
    <source>
        <dbReference type="EMBL" id="KDO21734.1"/>
    </source>
</evidence>
<keyword evidence="5 9" id="KW-0694">RNA-binding</keyword>
<evidence type="ECO:0000256" key="9">
    <source>
        <dbReference type="RuleBase" id="RU365049"/>
    </source>
</evidence>
<keyword evidence="8 9" id="KW-0687">Ribonucleoprotein</keyword>
<evidence type="ECO:0000256" key="1">
    <source>
        <dbReference type="ARBA" id="ARBA00004123"/>
    </source>
</evidence>
<evidence type="ECO:0000256" key="8">
    <source>
        <dbReference type="ARBA" id="ARBA00023274"/>
    </source>
</evidence>
<comment type="similarity">
    <text evidence="2 9">Belongs to the snRNP Sm proteins family.</text>
</comment>
<keyword evidence="10" id="KW-1133">Transmembrane helix</keyword>
<keyword evidence="4 9" id="KW-0747">Spliceosome</keyword>
<keyword evidence="3 9" id="KW-0507">mRNA processing</keyword>
<dbReference type="KEGG" id="spar:SPRG_13150"/>
<dbReference type="InterPro" id="IPR010920">
    <property type="entry name" value="LSM_dom_sf"/>
</dbReference>
<dbReference type="Pfam" id="PF01423">
    <property type="entry name" value="LSM"/>
    <property type="match status" value="1"/>
</dbReference>
<dbReference type="EMBL" id="KK583281">
    <property type="protein sequence ID" value="KDO21734.1"/>
    <property type="molecule type" value="Genomic_DNA"/>
</dbReference>
<keyword evidence="7 9" id="KW-0539">Nucleus</keyword>
<evidence type="ECO:0000259" key="11">
    <source>
        <dbReference type="PROSITE" id="PS52002"/>
    </source>
</evidence>
<dbReference type="InterPro" id="IPR034101">
    <property type="entry name" value="Lsm4"/>
</dbReference>
<dbReference type="PANTHER" id="PTHR23338">
    <property type="entry name" value="SMALL NUCLEAR RIBONUCLEOPROTEIN SM"/>
    <property type="match status" value="1"/>
</dbReference>
<dbReference type="Proteomes" id="UP000030745">
    <property type="component" value="Unassembled WGS sequence"/>
</dbReference>
<dbReference type="VEuPathDB" id="FungiDB:SPRG_13150"/>
<comment type="subunit">
    <text evidence="9">LSm subunits form a heteromer with a doughnut shape.</text>
</comment>
<dbReference type="RefSeq" id="XP_012207537.1">
    <property type="nucleotide sequence ID" value="XM_012352147.1"/>
</dbReference>
<dbReference type="PROSITE" id="PS52002">
    <property type="entry name" value="SM"/>
    <property type="match status" value="1"/>
</dbReference>
<dbReference type="OrthoDB" id="747253at2759"/>
<dbReference type="GO" id="GO:0000956">
    <property type="term" value="P:nuclear-transcribed mRNA catabolic process"/>
    <property type="evidence" value="ECO:0007669"/>
    <property type="project" value="UniProtKB-UniRule"/>
</dbReference>
<comment type="function">
    <text evidence="9">Binds specifically to the 3'-terminal U-tract of U6 snRNA.</text>
</comment>
<evidence type="ECO:0000256" key="3">
    <source>
        <dbReference type="ARBA" id="ARBA00022664"/>
    </source>
</evidence>